<gene>
    <name evidence="1" type="ORF">A2Y68_00160</name>
</gene>
<dbReference type="EMBL" id="MGFR01000005">
    <property type="protein sequence ID" value="OGM09371.1"/>
    <property type="molecule type" value="Genomic_DNA"/>
</dbReference>
<sequence length="61" mass="7327">MRVTFFLLLVFSLIFKYHLSELSTLVTFFAFVEKYRVEFPEPNSKTLFLRKSRVFRNSIDG</sequence>
<reference evidence="1 2" key="1">
    <citation type="journal article" date="2016" name="Nat. Commun.">
        <title>Thousands of microbial genomes shed light on interconnected biogeochemical processes in an aquifer system.</title>
        <authorList>
            <person name="Anantharaman K."/>
            <person name="Brown C.T."/>
            <person name="Hug L.A."/>
            <person name="Sharon I."/>
            <person name="Castelle C.J."/>
            <person name="Probst A.J."/>
            <person name="Thomas B.C."/>
            <person name="Singh A."/>
            <person name="Wilkins M.J."/>
            <person name="Karaoz U."/>
            <person name="Brodie E.L."/>
            <person name="Williams K.H."/>
            <person name="Hubbard S.S."/>
            <person name="Banfield J.F."/>
        </authorList>
    </citation>
    <scope>NUCLEOTIDE SEQUENCE [LARGE SCALE GENOMIC DNA]</scope>
</reference>
<dbReference type="STRING" id="1802479.A2Y68_00160"/>
<dbReference type="AlphaFoldDB" id="A0A1F7X318"/>
<evidence type="ECO:0000313" key="1">
    <source>
        <dbReference type="EMBL" id="OGM09371.1"/>
    </source>
</evidence>
<dbReference type="Proteomes" id="UP000176778">
    <property type="component" value="Unassembled WGS sequence"/>
</dbReference>
<name>A0A1F7X318_9BACT</name>
<evidence type="ECO:0000313" key="2">
    <source>
        <dbReference type="Proteomes" id="UP000176778"/>
    </source>
</evidence>
<comment type="caution">
    <text evidence="1">The sequence shown here is derived from an EMBL/GenBank/DDBJ whole genome shotgun (WGS) entry which is preliminary data.</text>
</comment>
<protein>
    <submittedName>
        <fullName evidence="1">Uncharacterized protein</fullName>
    </submittedName>
</protein>
<organism evidence="1 2">
    <name type="scientific">Candidatus Woesebacteria bacterium RBG_13_46_13</name>
    <dbReference type="NCBI Taxonomy" id="1802479"/>
    <lineage>
        <taxon>Bacteria</taxon>
        <taxon>Candidatus Woeseibacteriota</taxon>
    </lineage>
</organism>
<accession>A0A1F7X318</accession>
<proteinExistence type="predicted"/>